<comment type="caution">
    <text evidence="2">The sequence shown here is derived from an EMBL/GenBank/DDBJ whole genome shotgun (WGS) entry which is preliminary data.</text>
</comment>
<evidence type="ECO:0000256" key="1">
    <source>
        <dbReference type="SAM" id="MobiDB-lite"/>
    </source>
</evidence>
<keyword evidence="3" id="KW-1185">Reference proteome</keyword>
<name>A0A4Y7SBE5_COPMI</name>
<proteinExistence type="predicted"/>
<organism evidence="2 3">
    <name type="scientific">Coprinellus micaceus</name>
    <name type="common">Glistening ink-cap mushroom</name>
    <name type="synonym">Coprinus micaceus</name>
    <dbReference type="NCBI Taxonomy" id="71717"/>
    <lineage>
        <taxon>Eukaryota</taxon>
        <taxon>Fungi</taxon>
        <taxon>Dikarya</taxon>
        <taxon>Basidiomycota</taxon>
        <taxon>Agaricomycotina</taxon>
        <taxon>Agaricomycetes</taxon>
        <taxon>Agaricomycetidae</taxon>
        <taxon>Agaricales</taxon>
        <taxon>Agaricineae</taxon>
        <taxon>Psathyrellaceae</taxon>
        <taxon>Coprinellus</taxon>
    </lineage>
</organism>
<protein>
    <submittedName>
        <fullName evidence="2">Uncharacterized protein</fullName>
    </submittedName>
</protein>
<sequence>MPSPGVGGTARVYMSPLAHYLIHISVKVTQNEAATTVGTKLPVLQHAVGILQRGLNEDTSEIPAQERKTDFAAQSIGYEDDDDE</sequence>
<evidence type="ECO:0000313" key="3">
    <source>
        <dbReference type="Proteomes" id="UP000298030"/>
    </source>
</evidence>
<gene>
    <name evidence="2" type="ORF">FA13DRAFT_1745061</name>
</gene>
<accession>A0A4Y7SBE5</accession>
<evidence type="ECO:0000313" key="2">
    <source>
        <dbReference type="EMBL" id="TEB18877.1"/>
    </source>
</evidence>
<reference evidence="2 3" key="1">
    <citation type="journal article" date="2019" name="Nat. Ecol. Evol.">
        <title>Megaphylogeny resolves global patterns of mushroom evolution.</title>
        <authorList>
            <person name="Varga T."/>
            <person name="Krizsan K."/>
            <person name="Foldi C."/>
            <person name="Dima B."/>
            <person name="Sanchez-Garcia M."/>
            <person name="Sanchez-Ramirez S."/>
            <person name="Szollosi G.J."/>
            <person name="Szarkandi J.G."/>
            <person name="Papp V."/>
            <person name="Albert L."/>
            <person name="Andreopoulos W."/>
            <person name="Angelini C."/>
            <person name="Antonin V."/>
            <person name="Barry K.W."/>
            <person name="Bougher N.L."/>
            <person name="Buchanan P."/>
            <person name="Buyck B."/>
            <person name="Bense V."/>
            <person name="Catcheside P."/>
            <person name="Chovatia M."/>
            <person name="Cooper J."/>
            <person name="Damon W."/>
            <person name="Desjardin D."/>
            <person name="Finy P."/>
            <person name="Geml J."/>
            <person name="Haridas S."/>
            <person name="Hughes K."/>
            <person name="Justo A."/>
            <person name="Karasinski D."/>
            <person name="Kautmanova I."/>
            <person name="Kiss B."/>
            <person name="Kocsube S."/>
            <person name="Kotiranta H."/>
            <person name="LaButti K.M."/>
            <person name="Lechner B.E."/>
            <person name="Liimatainen K."/>
            <person name="Lipzen A."/>
            <person name="Lukacs Z."/>
            <person name="Mihaltcheva S."/>
            <person name="Morgado L.N."/>
            <person name="Niskanen T."/>
            <person name="Noordeloos M.E."/>
            <person name="Ohm R.A."/>
            <person name="Ortiz-Santana B."/>
            <person name="Ovrebo C."/>
            <person name="Racz N."/>
            <person name="Riley R."/>
            <person name="Savchenko A."/>
            <person name="Shiryaev A."/>
            <person name="Soop K."/>
            <person name="Spirin V."/>
            <person name="Szebenyi C."/>
            <person name="Tomsovsky M."/>
            <person name="Tulloss R.E."/>
            <person name="Uehling J."/>
            <person name="Grigoriev I.V."/>
            <person name="Vagvolgyi C."/>
            <person name="Papp T."/>
            <person name="Martin F.M."/>
            <person name="Miettinen O."/>
            <person name="Hibbett D.S."/>
            <person name="Nagy L.G."/>
        </authorList>
    </citation>
    <scope>NUCLEOTIDE SEQUENCE [LARGE SCALE GENOMIC DNA]</scope>
    <source>
        <strain evidence="2 3">FP101781</strain>
    </source>
</reference>
<feature type="region of interest" description="Disordered" evidence="1">
    <location>
        <begin position="58"/>
        <end position="84"/>
    </location>
</feature>
<dbReference type="AlphaFoldDB" id="A0A4Y7SBE5"/>
<dbReference type="Proteomes" id="UP000298030">
    <property type="component" value="Unassembled WGS sequence"/>
</dbReference>
<dbReference type="EMBL" id="QPFP01000219">
    <property type="protein sequence ID" value="TEB18877.1"/>
    <property type="molecule type" value="Genomic_DNA"/>
</dbReference>